<proteinExistence type="predicted"/>
<dbReference type="AlphaFoldDB" id="A0A6H1ZXP1"/>
<dbReference type="InterPro" id="IPR021122">
    <property type="entry name" value="RNA_ligase_dom_REL/Rnl2"/>
</dbReference>
<dbReference type="Gene3D" id="3.30.470.30">
    <property type="entry name" value="DNA ligase/mRNA capping enzyme"/>
    <property type="match status" value="1"/>
</dbReference>
<name>A0A6H1ZXP1_9ZZZZ</name>
<dbReference type="EMBL" id="MT144324">
    <property type="protein sequence ID" value="QJA52239.1"/>
    <property type="molecule type" value="Genomic_DNA"/>
</dbReference>
<keyword evidence="2" id="KW-0436">Ligase</keyword>
<dbReference type="GO" id="GO:0016874">
    <property type="term" value="F:ligase activity"/>
    <property type="evidence" value="ECO:0007669"/>
    <property type="project" value="UniProtKB-KW"/>
</dbReference>
<gene>
    <name evidence="2" type="ORF">TM448A02554_0008</name>
</gene>
<evidence type="ECO:0000259" key="1">
    <source>
        <dbReference type="Pfam" id="PF09414"/>
    </source>
</evidence>
<dbReference type="Pfam" id="PF09414">
    <property type="entry name" value="RNA_ligase"/>
    <property type="match status" value="1"/>
</dbReference>
<evidence type="ECO:0000313" key="2">
    <source>
        <dbReference type="EMBL" id="QJA52239.1"/>
    </source>
</evidence>
<protein>
    <submittedName>
        <fullName evidence="2">Putative RNA ligase</fullName>
    </submittedName>
</protein>
<reference evidence="2" key="1">
    <citation type="submission" date="2020-03" db="EMBL/GenBank/DDBJ databases">
        <title>The deep terrestrial virosphere.</title>
        <authorList>
            <person name="Holmfeldt K."/>
            <person name="Nilsson E."/>
            <person name="Simone D."/>
            <person name="Lopez-Fernandez M."/>
            <person name="Wu X."/>
            <person name="de Brujin I."/>
            <person name="Lundin D."/>
            <person name="Andersson A."/>
            <person name="Bertilsson S."/>
            <person name="Dopson M."/>
        </authorList>
    </citation>
    <scope>NUCLEOTIDE SEQUENCE</scope>
    <source>
        <strain evidence="2">TM448A02554</strain>
    </source>
</reference>
<organism evidence="2">
    <name type="scientific">viral metagenome</name>
    <dbReference type="NCBI Taxonomy" id="1070528"/>
    <lineage>
        <taxon>unclassified sequences</taxon>
        <taxon>metagenomes</taxon>
        <taxon>organismal metagenomes</taxon>
    </lineage>
</organism>
<feature type="domain" description="RNA ligase" evidence="1">
    <location>
        <begin position="38"/>
        <end position="201"/>
    </location>
</feature>
<dbReference type="Gene3D" id="3.30.1490.70">
    <property type="match status" value="1"/>
</dbReference>
<sequence length="216" mass="25192">MKEYHKIQSIYKREQKQPCKFIEGEFSLPEFEYLKDNKWVWTEKVDGTNIRVMWDREKLRFGGKTDNAQMPVFLMERLQQLFPIDKFKSLYPDISMCLYGEGYGAKIQKGGGNYNPDGVDFVLFDVKIEDWWLERHSIEDIASKLGIKTVPIIGEGTLDDAIELVRNGFDSTWGDFKAEGLVLKPKVELKNRKGNRIITKLKTKDFLTNNTHKTNE</sequence>
<dbReference type="SUPFAM" id="SSF56091">
    <property type="entry name" value="DNA ligase/mRNA capping enzyme, catalytic domain"/>
    <property type="match status" value="1"/>
</dbReference>
<accession>A0A6H1ZXP1</accession>